<dbReference type="OrthoDB" id="9809851at2"/>
<dbReference type="AlphaFoldDB" id="A0A518CPV0"/>
<comment type="similarity">
    <text evidence="11">Belongs to the ABC transporter superfamily. UvrA family.</text>
</comment>
<dbReference type="GO" id="GO:0006281">
    <property type="term" value="P:DNA repair"/>
    <property type="evidence" value="ECO:0007669"/>
    <property type="project" value="UniProtKB-KW"/>
</dbReference>
<dbReference type="InterPro" id="IPR027417">
    <property type="entry name" value="P-loop_NTPase"/>
</dbReference>
<proteinExistence type="inferred from homology"/>
<keyword evidence="9" id="KW-0238">DNA-binding</keyword>
<evidence type="ECO:0000256" key="5">
    <source>
        <dbReference type="ARBA" id="ARBA00022763"/>
    </source>
</evidence>
<dbReference type="PANTHER" id="PTHR43152">
    <property type="entry name" value="UVRABC SYSTEM PROTEIN A"/>
    <property type="match status" value="1"/>
</dbReference>
<sequence>MSTTPSTPLPATDQAVCVRGLRVHNLKDLDVYIPLQQFVVVIGVSGSGKSSLAHHTLYVEGQRRFNETLSPQIRQLLGTFQKPDADEISQLPPTITLRELSPAEQKRATVGSLTEIDESLALLFARQGNVVCPKCEIRIKPASPDSILQSISNWPEKTRYQIAFCSGESADVWQEAGFIRTVPLSVMGDGLEGTLVIVDRLSVGGSDDSRVLESLETAFANGDGELFCLREPAEGSNQTLEIEGRNWEAIPFSMHFQCPGCGVRLQAPHPQLFNPYSAFGKCDDCSGMGSLWRFSMEKLIPDDKLTIADGAIALTVEKGGSRLIARIEKIATQADLPAVLPIHAWDPEERKQFETLLDEYLTLELKSRARFKSDRFRAAWMTESICPVCRGTGMTAAALAVRLLDENYLQWQQQSIETIQKRLVELEKVVQNPLQIVVREVSNRLRYLLELGLEELALNRQCATLSTGERKLVQVAGLLSVGLVNTLYIIDEPSRGLHPQDQQRLIPLLRELLQEGNSLLVVDHAESFWQEADHLIELGPGPGNQGGDILFQGPYEELTQQETPSGNHVSTSDSTLSQVKKNLGERDTLRLTGVGTNNLKQLDVEFPLNALTVVSGISGSGKSSLVEQTLYPAVAVKLGTPIATLPQFALGHIEGTGELEQVVWVDPHRKPKNARSVVATALKIFSLIRQQFSETVLARTRNLTPGFFSFNTQDSGRCEECEGKGMLEVDMAFMEDLTLICPQCEGKRFRPDLLEVRFRGLNLDEVLNLSASEAFEFFRKLPQIQKRLQVLMELGIGYLELGRSLSSLSLGEQQRLYLAELLLQGSGARTLFLLDEPTSGLHPADIEPLLEYFNRMLEVGHTLVVIDNHPQLLKQAEQLIELGPGRGTKGGYLL</sequence>
<comment type="subcellular location">
    <subcellularLocation>
        <location evidence="1">Cytoplasm</location>
    </subcellularLocation>
</comment>
<protein>
    <recommendedName>
        <fullName evidence="12">UvrABC system protein A</fullName>
    </recommendedName>
    <alternativeName>
        <fullName evidence="13">Excinuclease ABC subunit A</fullName>
    </alternativeName>
</protein>
<accession>A0A518CPV0</accession>
<reference evidence="14 15" key="1">
    <citation type="submission" date="2019-02" db="EMBL/GenBank/DDBJ databases">
        <title>Deep-cultivation of Planctomycetes and their phenomic and genomic characterization uncovers novel biology.</title>
        <authorList>
            <person name="Wiegand S."/>
            <person name="Jogler M."/>
            <person name="Boedeker C."/>
            <person name="Pinto D."/>
            <person name="Vollmers J."/>
            <person name="Rivas-Marin E."/>
            <person name="Kohn T."/>
            <person name="Peeters S.H."/>
            <person name="Heuer A."/>
            <person name="Rast P."/>
            <person name="Oberbeckmann S."/>
            <person name="Bunk B."/>
            <person name="Jeske O."/>
            <person name="Meyerdierks A."/>
            <person name="Storesund J.E."/>
            <person name="Kallscheuer N."/>
            <person name="Luecker S."/>
            <person name="Lage O.M."/>
            <person name="Pohl T."/>
            <person name="Merkel B.J."/>
            <person name="Hornburger P."/>
            <person name="Mueller R.-W."/>
            <person name="Bruemmer F."/>
            <person name="Labrenz M."/>
            <person name="Spormann A.M."/>
            <person name="Op den Camp H."/>
            <person name="Overmann J."/>
            <person name="Amann R."/>
            <person name="Jetten M.S.M."/>
            <person name="Mascher T."/>
            <person name="Medema M.H."/>
            <person name="Devos D.P."/>
            <person name="Kaster A.-K."/>
            <person name="Ovreas L."/>
            <person name="Rohde M."/>
            <person name="Galperin M.Y."/>
            <person name="Jogler C."/>
        </authorList>
    </citation>
    <scope>NUCLEOTIDE SEQUENCE [LARGE SCALE GENOMIC DNA]</scope>
    <source>
        <strain evidence="14 15">Pla110</strain>
    </source>
</reference>
<evidence type="ECO:0000256" key="13">
    <source>
        <dbReference type="ARBA" id="ARBA00042156"/>
    </source>
</evidence>
<evidence type="ECO:0000256" key="12">
    <source>
        <dbReference type="ARBA" id="ARBA00039316"/>
    </source>
</evidence>
<dbReference type="GO" id="GO:0004518">
    <property type="term" value="F:nuclease activity"/>
    <property type="evidence" value="ECO:0007669"/>
    <property type="project" value="UniProtKB-KW"/>
</dbReference>
<gene>
    <name evidence="14" type="primary">uvrA_2</name>
    <name evidence="14" type="ORF">Pla110_29900</name>
</gene>
<dbReference type="KEGG" id="plon:Pla110_29900"/>
<keyword evidence="10" id="KW-0234">DNA repair</keyword>
<evidence type="ECO:0000256" key="6">
    <source>
        <dbReference type="ARBA" id="ARBA00022769"/>
    </source>
</evidence>
<evidence type="ECO:0000256" key="10">
    <source>
        <dbReference type="ARBA" id="ARBA00023204"/>
    </source>
</evidence>
<dbReference type="GO" id="GO:0003677">
    <property type="term" value="F:DNA binding"/>
    <property type="evidence" value="ECO:0007669"/>
    <property type="project" value="UniProtKB-KW"/>
</dbReference>
<keyword evidence="4" id="KW-0547">Nucleotide-binding</keyword>
<keyword evidence="2" id="KW-0963">Cytoplasm</keyword>
<evidence type="ECO:0000256" key="9">
    <source>
        <dbReference type="ARBA" id="ARBA00023125"/>
    </source>
</evidence>
<keyword evidence="6" id="KW-0228">DNA excision</keyword>
<dbReference type="SUPFAM" id="SSF52540">
    <property type="entry name" value="P-loop containing nucleoside triphosphate hydrolases"/>
    <property type="match status" value="2"/>
</dbReference>
<keyword evidence="7" id="KW-0067">ATP-binding</keyword>
<dbReference type="RefSeq" id="WP_144996450.1">
    <property type="nucleotide sequence ID" value="NZ_CP036281.1"/>
</dbReference>
<keyword evidence="5" id="KW-0227">DNA damage</keyword>
<evidence type="ECO:0000256" key="1">
    <source>
        <dbReference type="ARBA" id="ARBA00004496"/>
    </source>
</evidence>
<dbReference type="GO" id="GO:0016887">
    <property type="term" value="F:ATP hydrolysis activity"/>
    <property type="evidence" value="ECO:0007669"/>
    <property type="project" value="InterPro"/>
</dbReference>
<evidence type="ECO:0000313" key="14">
    <source>
        <dbReference type="EMBL" id="QDU81251.1"/>
    </source>
</evidence>
<name>A0A518CPV0_9PLAN</name>
<evidence type="ECO:0000256" key="8">
    <source>
        <dbReference type="ARBA" id="ARBA00022881"/>
    </source>
</evidence>
<dbReference type="GO" id="GO:0005524">
    <property type="term" value="F:ATP binding"/>
    <property type="evidence" value="ECO:0007669"/>
    <property type="project" value="UniProtKB-KW"/>
</dbReference>
<evidence type="ECO:0000256" key="7">
    <source>
        <dbReference type="ARBA" id="ARBA00022840"/>
    </source>
</evidence>
<organism evidence="14 15">
    <name type="scientific">Polystyrenella longa</name>
    <dbReference type="NCBI Taxonomy" id="2528007"/>
    <lineage>
        <taxon>Bacteria</taxon>
        <taxon>Pseudomonadati</taxon>
        <taxon>Planctomycetota</taxon>
        <taxon>Planctomycetia</taxon>
        <taxon>Planctomycetales</taxon>
        <taxon>Planctomycetaceae</taxon>
        <taxon>Polystyrenella</taxon>
    </lineage>
</organism>
<dbReference type="Gene3D" id="1.20.1580.10">
    <property type="entry name" value="ABC transporter ATPase like domain"/>
    <property type="match status" value="1"/>
</dbReference>
<keyword evidence="15" id="KW-1185">Reference proteome</keyword>
<evidence type="ECO:0000313" key="15">
    <source>
        <dbReference type="Proteomes" id="UP000317178"/>
    </source>
</evidence>
<keyword evidence="8" id="KW-0267">Excision nuclease</keyword>
<dbReference type="PANTHER" id="PTHR43152:SF3">
    <property type="entry name" value="UVRABC SYSTEM PROTEIN A"/>
    <property type="match status" value="1"/>
</dbReference>
<evidence type="ECO:0000256" key="4">
    <source>
        <dbReference type="ARBA" id="ARBA00022741"/>
    </source>
</evidence>
<evidence type="ECO:0000256" key="2">
    <source>
        <dbReference type="ARBA" id="ARBA00022490"/>
    </source>
</evidence>
<evidence type="ECO:0000256" key="3">
    <source>
        <dbReference type="ARBA" id="ARBA00022737"/>
    </source>
</evidence>
<dbReference type="Gene3D" id="3.40.50.300">
    <property type="entry name" value="P-loop containing nucleotide triphosphate hydrolases"/>
    <property type="match status" value="3"/>
</dbReference>
<keyword evidence="3" id="KW-0677">Repeat</keyword>
<dbReference type="Proteomes" id="UP000317178">
    <property type="component" value="Chromosome"/>
</dbReference>
<evidence type="ECO:0000256" key="11">
    <source>
        <dbReference type="ARBA" id="ARBA00038000"/>
    </source>
</evidence>
<dbReference type="EMBL" id="CP036281">
    <property type="protein sequence ID" value="QDU81251.1"/>
    <property type="molecule type" value="Genomic_DNA"/>
</dbReference>
<dbReference type="GO" id="GO:0005737">
    <property type="term" value="C:cytoplasm"/>
    <property type="evidence" value="ECO:0007669"/>
    <property type="project" value="UniProtKB-SubCell"/>
</dbReference>